<gene>
    <name evidence="1" type="ORF">SAMN04488241_109103</name>
</gene>
<keyword evidence="2" id="KW-1185">Reference proteome</keyword>
<evidence type="ECO:0000313" key="2">
    <source>
        <dbReference type="Proteomes" id="UP000199586"/>
    </source>
</evidence>
<organism evidence="1 2">
    <name type="scientific">Sphingomonas rubra</name>
    <dbReference type="NCBI Taxonomy" id="634430"/>
    <lineage>
        <taxon>Bacteria</taxon>
        <taxon>Pseudomonadati</taxon>
        <taxon>Pseudomonadota</taxon>
        <taxon>Alphaproteobacteria</taxon>
        <taxon>Sphingomonadales</taxon>
        <taxon>Sphingomonadaceae</taxon>
        <taxon>Sphingomonas</taxon>
    </lineage>
</organism>
<accession>A0A1I5TVZ4</accession>
<protein>
    <submittedName>
        <fullName evidence="1">Uncharacterized protein</fullName>
    </submittedName>
</protein>
<sequence>MLSFLIAAVATPAAAVDPLRLETRILAERRVAAPDGSTRVELVPPARVGPGDPVVVEVAFRNGGAQPIGGLVIANPVPRGLAYRAPHGTEMPELSVDGRRFGPLASLVVALPGGGTRPATASDVTHVRWRLSTSLAAGRGGAFAFRAVVR</sequence>
<proteinExistence type="predicted"/>
<name>A0A1I5TVZ4_9SPHN</name>
<reference evidence="2" key="1">
    <citation type="submission" date="2016-10" db="EMBL/GenBank/DDBJ databases">
        <authorList>
            <person name="Varghese N."/>
            <person name="Submissions S."/>
        </authorList>
    </citation>
    <scope>NUCLEOTIDE SEQUENCE [LARGE SCALE GENOMIC DNA]</scope>
    <source>
        <strain evidence="2">CGMCC 1.9113</strain>
    </source>
</reference>
<dbReference type="STRING" id="634430.SAMN04488241_109103"/>
<dbReference type="Proteomes" id="UP000199586">
    <property type="component" value="Unassembled WGS sequence"/>
</dbReference>
<evidence type="ECO:0000313" key="1">
    <source>
        <dbReference type="EMBL" id="SFP87213.1"/>
    </source>
</evidence>
<dbReference type="RefSeq" id="WP_245739308.1">
    <property type="nucleotide sequence ID" value="NZ_FOXP01000009.1"/>
</dbReference>
<dbReference type="EMBL" id="FOXP01000009">
    <property type="protein sequence ID" value="SFP87213.1"/>
    <property type="molecule type" value="Genomic_DNA"/>
</dbReference>
<dbReference type="AlphaFoldDB" id="A0A1I5TVZ4"/>